<dbReference type="SUPFAM" id="SSF52833">
    <property type="entry name" value="Thioredoxin-like"/>
    <property type="match status" value="1"/>
</dbReference>
<evidence type="ECO:0000256" key="1">
    <source>
        <dbReference type="ARBA" id="ARBA00004196"/>
    </source>
</evidence>
<proteinExistence type="predicted"/>
<dbReference type="Pfam" id="PF13905">
    <property type="entry name" value="Thioredoxin_8"/>
    <property type="match status" value="1"/>
</dbReference>
<keyword evidence="7" id="KW-1185">Reference proteome</keyword>
<evidence type="ECO:0000259" key="5">
    <source>
        <dbReference type="Pfam" id="PF13905"/>
    </source>
</evidence>
<dbReference type="EMBL" id="JAGUCO010000012">
    <property type="protein sequence ID" value="MBS2099536.1"/>
    <property type="molecule type" value="Genomic_DNA"/>
</dbReference>
<name>A0ABS5JYZ2_9BACT</name>
<sequence>MKVLIYTILVVLIVSCAKPKRTPYLIYTPDSLNLTKVELYHLDQEFTLFDQAEREPESTTWAFRSDSVPVGIYQLRTDNGKAITLLLEGTMPVSVQYENNKLTILGNSTTKELWKAQEITEELNESILTLGNSFPDSLESNAFNLHKDSVFALVETHKDNAQKKIKQIINHNENTLLPLLLVQLKAGNHHLFDYSNDANVYFDVAEYLQTYNPNYKPVQNFIHRVDSLRSWVYYTSVTLPGKSLPDISIPNAWDAPIALSRFKGKNTLYMIWNSESKESRKITKELMRWTRPYRYKGLDLCLISTDTNKEKWQNAIKEDNLPIWHLCDLKGKNSPVLAGLGITNIPTFILVNKEGIIIDRSTDKADITKALNQLIQK</sequence>
<keyword evidence="2" id="KW-0201">Cytochrome c-type biogenesis</keyword>
<dbReference type="PANTHER" id="PTHR42852">
    <property type="entry name" value="THIOL:DISULFIDE INTERCHANGE PROTEIN DSBE"/>
    <property type="match status" value="1"/>
</dbReference>
<organism evidence="6 7">
    <name type="scientific">Carboxylicivirga linearis</name>
    <dbReference type="NCBI Taxonomy" id="1628157"/>
    <lineage>
        <taxon>Bacteria</taxon>
        <taxon>Pseudomonadati</taxon>
        <taxon>Bacteroidota</taxon>
        <taxon>Bacteroidia</taxon>
        <taxon>Marinilabiliales</taxon>
        <taxon>Marinilabiliaceae</taxon>
        <taxon>Carboxylicivirga</taxon>
    </lineage>
</organism>
<dbReference type="PROSITE" id="PS51257">
    <property type="entry name" value="PROKAR_LIPOPROTEIN"/>
    <property type="match status" value="1"/>
</dbReference>
<dbReference type="PANTHER" id="PTHR42852:SF6">
    <property type="entry name" value="THIOL:DISULFIDE INTERCHANGE PROTEIN DSBE"/>
    <property type="match status" value="1"/>
</dbReference>
<dbReference type="InterPro" id="IPR012336">
    <property type="entry name" value="Thioredoxin-like_fold"/>
</dbReference>
<dbReference type="CDD" id="cd02966">
    <property type="entry name" value="TlpA_like_family"/>
    <property type="match status" value="1"/>
</dbReference>
<evidence type="ECO:0000256" key="4">
    <source>
        <dbReference type="ARBA" id="ARBA00023284"/>
    </source>
</evidence>
<keyword evidence="4" id="KW-0676">Redox-active center</keyword>
<evidence type="ECO:0000313" key="7">
    <source>
        <dbReference type="Proteomes" id="UP000708576"/>
    </source>
</evidence>
<dbReference type="RefSeq" id="WP_212216779.1">
    <property type="nucleotide sequence ID" value="NZ_JAGUCO010000012.1"/>
</dbReference>
<dbReference type="Proteomes" id="UP000708576">
    <property type="component" value="Unassembled WGS sequence"/>
</dbReference>
<evidence type="ECO:0000313" key="6">
    <source>
        <dbReference type="EMBL" id="MBS2099536.1"/>
    </source>
</evidence>
<dbReference type="InterPro" id="IPR050553">
    <property type="entry name" value="Thioredoxin_ResA/DsbE_sf"/>
</dbReference>
<feature type="domain" description="Thioredoxin-like fold" evidence="5">
    <location>
        <begin position="264"/>
        <end position="356"/>
    </location>
</feature>
<dbReference type="Gene3D" id="3.40.30.10">
    <property type="entry name" value="Glutaredoxin"/>
    <property type="match status" value="1"/>
</dbReference>
<keyword evidence="3" id="KW-1015">Disulfide bond</keyword>
<evidence type="ECO:0000256" key="3">
    <source>
        <dbReference type="ARBA" id="ARBA00023157"/>
    </source>
</evidence>
<evidence type="ECO:0000256" key="2">
    <source>
        <dbReference type="ARBA" id="ARBA00022748"/>
    </source>
</evidence>
<protein>
    <submittedName>
        <fullName evidence="6">TlpA family protein disulfide reductase</fullName>
    </submittedName>
</protein>
<reference evidence="6 7" key="1">
    <citation type="journal article" date="2015" name="Int. J. Syst. Evol. Microbiol.">
        <title>Carboxylicivirga linearis sp. nov., isolated from a sea cucumber culture pond.</title>
        <authorList>
            <person name="Wang F.Q."/>
            <person name="Zhou Y.X."/>
            <person name="Lin X.Z."/>
            <person name="Chen G.J."/>
            <person name="Du Z.J."/>
        </authorList>
    </citation>
    <scope>NUCLEOTIDE SEQUENCE [LARGE SCALE GENOMIC DNA]</scope>
    <source>
        <strain evidence="6 7">FB218</strain>
    </source>
</reference>
<comment type="subcellular location">
    <subcellularLocation>
        <location evidence="1">Cell envelope</location>
    </subcellularLocation>
</comment>
<dbReference type="InterPro" id="IPR036249">
    <property type="entry name" value="Thioredoxin-like_sf"/>
</dbReference>
<gene>
    <name evidence="6" type="ORF">KEM10_14670</name>
</gene>
<accession>A0ABS5JYZ2</accession>
<comment type="caution">
    <text evidence="6">The sequence shown here is derived from an EMBL/GenBank/DDBJ whole genome shotgun (WGS) entry which is preliminary data.</text>
</comment>